<keyword evidence="2" id="KW-1185">Reference proteome</keyword>
<evidence type="ECO:0000256" key="1">
    <source>
        <dbReference type="SAM" id="SignalP"/>
    </source>
</evidence>
<gene>
    <name evidence="3" type="primary">LOC111089718</name>
</gene>
<dbReference type="GeneID" id="111089718"/>
<accession>A0ABM1TR97</accession>
<sequence length="244" mass="27792">MWCQPFLFLLTMCSLGVATFDNPVRLTRTVSLNPFSTTHTQNDDLTEVTAVHVPPQDFGYYHFSPWSKNRYMLVLESHDSDPEWDQKPQDITMTKRQFGAWGGKRSDYIEAKDEIDSENLEKRQFKPWGGKRNSAFSQDLIPSLKRQFDPWGGKRGFNAWGGKRGFNAWGGKRGFNAWGGKRGFNAWGGKRGFNAWGGKRGFNAWGGKRGFNAWGGKRNFNAWGGKRNFNAWGGKRSFNAWGGK</sequence>
<reference evidence="3" key="1">
    <citation type="submission" date="2025-08" db="UniProtKB">
        <authorList>
            <consortium name="RefSeq"/>
        </authorList>
    </citation>
    <scope>IDENTIFICATION</scope>
    <source>
        <tissue evidence="3">Muscle</tissue>
    </source>
</reference>
<organism evidence="2 3">
    <name type="scientific">Limulus polyphemus</name>
    <name type="common">Atlantic horseshoe crab</name>
    <dbReference type="NCBI Taxonomy" id="6850"/>
    <lineage>
        <taxon>Eukaryota</taxon>
        <taxon>Metazoa</taxon>
        <taxon>Ecdysozoa</taxon>
        <taxon>Arthropoda</taxon>
        <taxon>Chelicerata</taxon>
        <taxon>Merostomata</taxon>
        <taxon>Xiphosura</taxon>
        <taxon>Limulidae</taxon>
        <taxon>Limulus</taxon>
    </lineage>
</organism>
<dbReference type="RefSeq" id="XP_022258403.1">
    <property type="nucleotide sequence ID" value="XM_022402695.1"/>
</dbReference>
<evidence type="ECO:0000313" key="2">
    <source>
        <dbReference type="Proteomes" id="UP000694941"/>
    </source>
</evidence>
<feature type="signal peptide" evidence="1">
    <location>
        <begin position="1"/>
        <end position="18"/>
    </location>
</feature>
<name>A0ABM1TR97_LIMPO</name>
<evidence type="ECO:0000313" key="3">
    <source>
        <dbReference type="RefSeq" id="XP_022258403.1"/>
    </source>
</evidence>
<dbReference type="Proteomes" id="UP000694941">
    <property type="component" value="Unplaced"/>
</dbReference>
<keyword evidence="1" id="KW-0732">Signal</keyword>
<proteinExistence type="predicted"/>
<protein>
    <submittedName>
        <fullName evidence="3">Uncharacterized protein LOC111089718</fullName>
    </submittedName>
</protein>
<feature type="chain" id="PRO_5045350711" evidence="1">
    <location>
        <begin position="19"/>
        <end position="244"/>
    </location>
</feature>